<dbReference type="Gene3D" id="1.10.8.60">
    <property type="match status" value="1"/>
</dbReference>
<comment type="caution">
    <text evidence="1">The sequence shown here is derived from an EMBL/GenBank/DDBJ whole genome shotgun (WGS) entry which is preliminary data.</text>
</comment>
<dbReference type="GeneID" id="85451336"/>
<organism evidence="1 2">
    <name type="scientific">Colletotrichum godetiae</name>
    <dbReference type="NCBI Taxonomy" id="1209918"/>
    <lineage>
        <taxon>Eukaryota</taxon>
        <taxon>Fungi</taxon>
        <taxon>Dikarya</taxon>
        <taxon>Ascomycota</taxon>
        <taxon>Pezizomycotina</taxon>
        <taxon>Sordariomycetes</taxon>
        <taxon>Hypocreomycetidae</taxon>
        <taxon>Glomerellales</taxon>
        <taxon>Glomerellaceae</taxon>
        <taxon>Colletotrichum</taxon>
        <taxon>Colletotrichum acutatum species complex</taxon>
    </lineage>
</organism>
<keyword evidence="2" id="KW-1185">Reference proteome</keyword>
<dbReference type="EMBL" id="JAHMHR010000053">
    <property type="protein sequence ID" value="KAK1660111.1"/>
    <property type="molecule type" value="Genomic_DNA"/>
</dbReference>
<accession>A0AAJ0ABQ7</accession>
<proteinExistence type="predicted"/>
<evidence type="ECO:0000313" key="1">
    <source>
        <dbReference type="EMBL" id="KAK1660111.1"/>
    </source>
</evidence>
<evidence type="ECO:0000313" key="2">
    <source>
        <dbReference type="Proteomes" id="UP001224890"/>
    </source>
</evidence>
<name>A0AAJ0ABQ7_9PEZI</name>
<protein>
    <submittedName>
        <fullName evidence="1">Uncharacterized protein</fullName>
    </submittedName>
</protein>
<gene>
    <name evidence="1" type="ORF">BDP55DRAFT_325440</name>
</gene>
<reference evidence="1" key="1">
    <citation type="submission" date="2021-06" db="EMBL/GenBank/DDBJ databases">
        <title>Comparative genomics, transcriptomics and evolutionary studies reveal genomic signatures of adaptation to plant cell wall in hemibiotrophic fungi.</title>
        <authorList>
            <consortium name="DOE Joint Genome Institute"/>
            <person name="Baroncelli R."/>
            <person name="Diaz J.F."/>
            <person name="Benocci T."/>
            <person name="Peng M."/>
            <person name="Battaglia E."/>
            <person name="Haridas S."/>
            <person name="Andreopoulos W."/>
            <person name="Labutti K."/>
            <person name="Pangilinan J."/>
            <person name="Floch G.L."/>
            <person name="Makela M.R."/>
            <person name="Henrissat B."/>
            <person name="Grigoriev I.V."/>
            <person name="Crouch J.A."/>
            <person name="De Vries R.P."/>
            <person name="Sukno S.A."/>
            <person name="Thon M.R."/>
        </authorList>
    </citation>
    <scope>NUCLEOTIDE SEQUENCE</scope>
    <source>
        <strain evidence="1">CBS 193.32</strain>
    </source>
</reference>
<dbReference type="AlphaFoldDB" id="A0AAJ0ABQ7"/>
<sequence>MSPDHRVQYTLSPRLNMGTSRLQHFFGALPPARLVIARADALSWMNLPPQRILRTLDVSEVGTLLDKSCSLHSKKGVNQTTSSARWQWCTCSQVEVKKRPSPWSRPIGRGIWTRHSTVGYRKRFSSRLPDEECRRPILWTSLNKDDLDDDEDLTKLAIQTAGYFGSHLRSVCAAPRQR</sequence>
<dbReference type="Proteomes" id="UP001224890">
    <property type="component" value="Unassembled WGS sequence"/>
</dbReference>
<dbReference type="RefSeq" id="XP_060424875.1">
    <property type="nucleotide sequence ID" value="XM_060566810.1"/>
</dbReference>